<dbReference type="EMBL" id="AY237108">
    <property type="protein sequence ID" value="ACF22187.1"/>
    <property type="molecule type" value="Genomic_DNA"/>
</dbReference>
<evidence type="ECO:0000313" key="4">
    <source>
        <dbReference type="EMBL" id="ATZ29888.1"/>
    </source>
</evidence>
<dbReference type="Pfam" id="PF06406">
    <property type="entry name" value="StbA_N"/>
    <property type="match status" value="1"/>
</dbReference>
<dbReference type="InterPro" id="IPR056367">
    <property type="entry name" value="ASKHA_NBD_ParM_R1-like"/>
</dbReference>
<dbReference type="Proteomes" id="UP000236551">
    <property type="component" value="Plasmid pCV839-15-p1"/>
</dbReference>
<reference evidence="4 5" key="4">
    <citation type="submission" date="2017-11" db="EMBL/GenBank/DDBJ databases">
        <title>Escherichia coli CV839-15 Genome sequencing and assembly.</title>
        <authorList>
            <person name="Li Z."/>
            <person name="Song N."/>
            <person name="Li W."/>
            <person name="Philip H.R."/>
            <person name="Bu Z."/>
            <person name="Siguo L."/>
        </authorList>
    </citation>
    <scope>NUCLEOTIDE SEQUENCE [LARGE SCALE GENOMIC DNA]</scope>
    <source>
        <strain evidence="4 5">CV839-15</strain>
        <plasmid evidence="4">pCV839-15-p1</plasmid>
        <plasmid evidence="5">Plasmid pcv839-15-p1</plasmid>
    </source>
</reference>
<evidence type="ECO:0000259" key="2">
    <source>
        <dbReference type="Pfam" id="PF21523"/>
    </source>
</evidence>
<evidence type="ECO:0000313" key="3">
    <source>
        <dbReference type="EMBL" id="ACF22187.1"/>
    </source>
</evidence>
<accession>B3LEP2</accession>
<feature type="domain" description="Plasmid segregation protein ParM C-terminal" evidence="2">
    <location>
        <begin position="178"/>
        <end position="333"/>
    </location>
</feature>
<evidence type="ECO:0000313" key="5">
    <source>
        <dbReference type="Proteomes" id="UP000236551"/>
    </source>
</evidence>
<protein>
    <submittedName>
        <fullName evidence="3 4">Plasmid segregation protein ParM</fullName>
    </submittedName>
</protein>
<dbReference type="AlphaFoldDB" id="B3LEP2"/>
<evidence type="ECO:0000259" key="1">
    <source>
        <dbReference type="Pfam" id="PF06406"/>
    </source>
</evidence>
<geneLocation type="plasmid" evidence="4">
    <name>pCV839-15-p1</name>
</geneLocation>
<dbReference type="EMBL" id="CP024975">
    <property type="protein sequence ID" value="ATZ29888.1"/>
    <property type="molecule type" value="Genomic_DNA"/>
</dbReference>
<dbReference type="Gene3D" id="3.30.420.40">
    <property type="match status" value="2"/>
</dbReference>
<dbReference type="InterPro" id="IPR043129">
    <property type="entry name" value="ATPase_NBD"/>
</dbReference>
<dbReference type="Pfam" id="PF21523">
    <property type="entry name" value="ParM_N"/>
    <property type="match status" value="1"/>
</dbReference>
<dbReference type="InterPro" id="IPR048345">
    <property type="entry name" value="ParM_C"/>
</dbReference>
<proteinExistence type="predicted"/>
<dbReference type="CDD" id="cd24022">
    <property type="entry name" value="ASKHA_NBD_ParM_R1-like"/>
    <property type="match status" value="1"/>
</dbReference>
<reference evidence="3" key="1">
    <citation type="journal article" date="2003" name="Can. J. Microbiol.">
        <title>Wild-type Escherichia coli producing microcins B17, D93, J25, and L; cloning of genes for microcin L production and immunity.</title>
        <authorList>
            <person name="Sable S."/>
            <person name="Duarte M."/>
            <person name="Bravo D."/>
            <person name="Lanneluc I."/>
            <person name="Pons A.M."/>
            <person name="Cottenceau G."/>
            <person name="Moreno F."/>
        </authorList>
    </citation>
    <scope>NUCLEOTIDE SEQUENCE</scope>
    <source>
        <strain evidence="3">LR05</strain>
    </source>
</reference>
<name>B3LEP2_ECOLX</name>
<sequence length="334" mass="37308">MLNLRQTQTQNEAKRMLKVSCDDGSTNVKLAWLEDGEVRTSLSGNSFKEGWNPGLFNAGKVYNYVVDGKKYTYDLGSTAVIGTTHVSYQYSTTNLLAIHHALLTSGLQPQDVELTVTLPVTEFFDNDNQPNEERIERKKANVLREISLNKGETFKIKKVNVMPESLPAAFESLKKDKVNKLERSLIIDLGGTTLDCGLILGAFEGISEIRGYSEIGTSRITHTVMNALTKASTPCNYFIADELIKNRHDNEYLQTLINDVAEIKNITHVIDSEVKSLAESIRQEISTFSGMNRIYLTGGGAELIYPHIKQYFPNLKVNKVDEPQFALVKAMVHA</sequence>
<reference evidence="3" key="2">
    <citation type="journal article" date="2004" name="Antimicrob. Agents Chemother.">
        <title>Genetic analysis and complete primary structure of microcin L.</title>
        <authorList>
            <person name="Pons A.M."/>
            <person name="Delalande F."/>
            <person name="Duarte M."/>
            <person name="Benoit S."/>
            <person name="Lanneluc I."/>
            <person name="Sable S."/>
            <person name="Van Dorsselaer A."/>
            <person name="Cottenceau G."/>
        </authorList>
    </citation>
    <scope>NUCLEOTIDE SEQUENCE</scope>
    <source>
        <strain evidence="3">LR05</strain>
    </source>
</reference>
<dbReference type="SUPFAM" id="SSF53067">
    <property type="entry name" value="Actin-like ATPase domain"/>
    <property type="match status" value="2"/>
</dbReference>
<keyword evidence="4" id="KW-0614">Plasmid</keyword>
<organism evidence="3">
    <name type="scientific">Escherichia coli</name>
    <dbReference type="NCBI Taxonomy" id="562"/>
    <lineage>
        <taxon>Bacteria</taxon>
        <taxon>Pseudomonadati</taxon>
        <taxon>Pseudomonadota</taxon>
        <taxon>Gammaproteobacteria</taxon>
        <taxon>Enterobacterales</taxon>
        <taxon>Enterobacteriaceae</taxon>
        <taxon>Escherichia</taxon>
    </lineage>
</organism>
<dbReference type="InterPro" id="IPR009440">
    <property type="entry name" value="ParM/StbA_N"/>
</dbReference>
<reference evidence="3" key="3">
    <citation type="submission" date="2008-07" db="EMBL/GenBank/DDBJ databases">
        <authorList>
            <person name="Morin N."/>
            <person name="Sable S."/>
            <person name="Pons A.-M."/>
            <person name="Lanneluc I."/>
        </authorList>
    </citation>
    <scope>NUCLEOTIDE SEQUENCE</scope>
    <source>
        <strain evidence="3">LR05</strain>
    </source>
</reference>
<feature type="domain" description="Plasmid segregation protein ParM/StbA N-terminal" evidence="1">
    <location>
        <begin position="17"/>
        <end position="174"/>
    </location>
</feature>
<geneLocation type="plasmid" evidence="5">
    <name>pcv839-15-p1</name>
</geneLocation>
<gene>
    <name evidence="4" type="ORF">CV83915_1p0016</name>
</gene>